<evidence type="ECO:0000313" key="9">
    <source>
        <dbReference type="Proteomes" id="UP000005204"/>
    </source>
</evidence>
<dbReference type="InterPro" id="IPR028002">
    <property type="entry name" value="Myb_DNA-bind_5"/>
</dbReference>
<organism evidence="8 9">
    <name type="scientific">Bombyx mori</name>
    <name type="common">Silk moth</name>
    <dbReference type="NCBI Taxonomy" id="7091"/>
    <lineage>
        <taxon>Eukaryota</taxon>
        <taxon>Metazoa</taxon>
        <taxon>Ecdysozoa</taxon>
        <taxon>Arthropoda</taxon>
        <taxon>Hexapoda</taxon>
        <taxon>Insecta</taxon>
        <taxon>Pterygota</taxon>
        <taxon>Neoptera</taxon>
        <taxon>Endopterygota</taxon>
        <taxon>Lepidoptera</taxon>
        <taxon>Glossata</taxon>
        <taxon>Ditrysia</taxon>
        <taxon>Bombycoidea</taxon>
        <taxon>Bombycidae</taxon>
        <taxon>Bombycinae</taxon>
        <taxon>Bombyx</taxon>
    </lineage>
</organism>
<feature type="region of interest" description="Disordered" evidence="6">
    <location>
        <begin position="109"/>
        <end position="130"/>
    </location>
</feature>
<evidence type="ECO:0000256" key="3">
    <source>
        <dbReference type="ARBA" id="ARBA00023015"/>
    </source>
</evidence>
<evidence type="ECO:0000313" key="8">
    <source>
        <dbReference type="EnsemblMetazoa" id="XP_004933178.2"/>
    </source>
</evidence>
<keyword evidence="4" id="KW-0804">Transcription</keyword>
<dbReference type="Proteomes" id="UP000005204">
    <property type="component" value="Unassembled WGS sequence"/>
</dbReference>
<name>A0A8R1WPH7_BOMMO</name>
<evidence type="ECO:0000256" key="4">
    <source>
        <dbReference type="ARBA" id="ARBA00023163"/>
    </source>
</evidence>
<proteinExistence type="predicted"/>
<feature type="compositionally biased region" description="Polar residues" evidence="6">
    <location>
        <begin position="111"/>
        <end position="125"/>
    </location>
</feature>
<dbReference type="PANTHER" id="PTHR21411">
    <property type="entry name" value="APONTIC"/>
    <property type="match status" value="1"/>
</dbReference>
<accession>A0A8R1WPH7</accession>
<evidence type="ECO:0000256" key="5">
    <source>
        <dbReference type="ARBA" id="ARBA00025466"/>
    </source>
</evidence>
<comment type="subunit">
    <text evidence="1">Self-associates forming complexes of several hundred monomers.</text>
</comment>
<comment type="function">
    <text evidence="5">Involved in transvection phenomena (= synapsis-dependent gene expression), where the synaptic pairing of chromosomes carrying genes with which zeste interacts influences the expression of these genes. Zeste binds to DNA and stimulates transcription from a nearby promoter.</text>
</comment>
<reference evidence="9" key="1">
    <citation type="journal article" date="2008" name="Insect Biochem. Mol. Biol.">
        <title>The genome of a lepidopteran model insect, the silkworm Bombyx mori.</title>
        <authorList>
            <consortium name="International Silkworm Genome Consortium"/>
        </authorList>
    </citation>
    <scope>NUCLEOTIDE SEQUENCE [LARGE SCALE GENOMIC DNA]</scope>
    <source>
        <strain evidence="9">p50T</strain>
    </source>
</reference>
<dbReference type="Pfam" id="PF13873">
    <property type="entry name" value="Myb_DNA-bind_5"/>
    <property type="match status" value="1"/>
</dbReference>
<feature type="domain" description="Myb/SANT-like DNA-binding" evidence="7">
    <location>
        <begin position="31"/>
        <end position="106"/>
    </location>
</feature>
<dbReference type="RefSeq" id="XP_004933178.2">
    <property type="nucleotide sequence ID" value="XM_004933121.4"/>
</dbReference>
<evidence type="ECO:0000256" key="1">
    <source>
        <dbReference type="ARBA" id="ARBA00011764"/>
    </source>
</evidence>
<dbReference type="GeneID" id="101737608"/>
<keyword evidence="3" id="KW-0805">Transcription regulation</keyword>
<dbReference type="EnsemblMetazoa" id="XM_004933121.3">
    <property type="protein sequence ID" value="XP_004933178.2"/>
    <property type="gene ID" value="LOC101737608"/>
</dbReference>
<keyword evidence="9" id="KW-1185">Reference proteome</keyword>
<evidence type="ECO:0000256" key="6">
    <source>
        <dbReference type="SAM" id="MobiDB-lite"/>
    </source>
</evidence>
<evidence type="ECO:0000256" key="2">
    <source>
        <dbReference type="ARBA" id="ARBA00016807"/>
    </source>
</evidence>
<sequence length="247" mass="29073">MNKPYVKIVKHDLLIRSIIMEFNLNNKKRQRSENWIAEDKCLLKELVRGNLRYIENKNTDNISNRNKQKSWEDLQFRFNSACKGKPRTVAQLKAQWAFLKMYNRKHKTSDMDTSSKMIPNNPENDSPQDDVTLCVSNRYIDSSGCDSNSMPNDKPPRDTKVFPDLATVIEVQHLEEPKKIEQTNDETLTSNKTNKCIEELMMSEILCRKVLLELQMENERKKSRNLDLKHKILENKLLNAANYRHEF</sequence>
<dbReference type="KEGG" id="bmor:101737608"/>
<protein>
    <recommendedName>
        <fullName evidence="2">Regulatory protein zeste</fullName>
    </recommendedName>
</protein>
<dbReference type="PANTHER" id="PTHR21411:SF0">
    <property type="entry name" value="REGULATORY PROTEIN ZESTE"/>
    <property type="match status" value="1"/>
</dbReference>
<evidence type="ECO:0000259" key="7">
    <source>
        <dbReference type="Pfam" id="PF13873"/>
    </source>
</evidence>
<reference evidence="8" key="2">
    <citation type="submission" date="2022-06" db="UniProtKB">
        <authorList>
            <consortium name="EnsemblMetazoa"/>
        </authorList>
    </citation>
    <scope>IDENTIFICATION</scope>
    <source>
        <strain evidence="8">p50T (Dazao)</strain>
    </source>
</reference>
<dbReference type="AlphaFoldDB" id="A0A8R1WPH7"/>